<dbReference type="EMBL" id="CP043494">
    <property type="protein sequence ID" value="WNG43457.1"/>
    <property type="molecule type" value="Genomic_DNA"/>
</dbReference>
<evidence type="ECO:0000256" key="5">
    <source>
        <dbReference type="ARBA" id="ARBA00022741"/>
    </source>
</evidence>
<protein>
    <submittedName>
        <fullName evidence="9">Amino acid ABC transporter ATP-binding protein</fullName>
    </submittedName>
</protein>
<keyword evidence="5" id="KW-0547">Nucleotide-binding</keyword>
<evidence type="ECO:0000256" key="1">
    <source>
        <dbReference type="ARBA" id="ARBA00004202"/>
    </source>
</evidence>
<comment type="subcellular location">
    <subcellularLocation>
        <location evidence="1">Cell membrane</location>
        <topology evidence="1">Peripheral membrane protein</topology>
    </subcellularLocation>
</comment>
<accession>A0ABY9WI42</accession>
<dbReference type="PANTHER" id="PTHR43166">
    <property type="entry name" value="AMINO ACID IMPORT ATP-BINDING PROTEIN"/>
    <property type="match status" value="1"/>
</dbReference>
<evidence type="ECO:0000313" key="9">
    <source>
        <dbReference type="EMBL" id="WNG43457.1"/>
    </source>
</evidence>
<dbReference type="InterPro" id="IPR017871">
    <property type="entry name" value="ABC_transporter-like_CS"/>
</dbReference>
<dbReference type="InterPro" id="IPR003439">
    <property type="entry name" value="ABC_transporter-like_ATP-bd"/>
</dbReference>
<evidence type="ECO:0000256" key="3">
    <source>
        <dbReference type="ARBA" id="ARBA00022448"/>
    </source>
</evidence>
<evidence type="ECO:0000259" key="8">
    <source>
        <dbReference type="PROSITE" id="PS50893"/>
    </source>
</evidence>
<proteinExistence type="inferred from homology"/>
<sequence>MIRVEDVRKRFPGAASATLDGVSFTLETGQLAAILGPSGSGKSTLLRCIVGLERLDSGSIHLGGQAGLVFQSFELFPHLTALGNCTLAQRLVAKRSQEEAEARARLLLVELGLGQRLDAYPEMLSGGQRQRVAIARALAMEPAVLLYDEPTSALDPSLRREVMEALRRVGSLGMTQLVVTHDVQLARAAEHVMVLDHGHLVEQGPPAQVLDSPRHEATRRLLAQVHTD</sequence>
<dbReference type="Gene3D" id="3.40.50.300">
    <property type="entry name" value="P-loop containing nucleotide triphosphate hydrolases"/>
    <property type="match status" value="1"/>
</dbReference>
<dbReference type="Proteomes" id="UP001611383">
    <property type="component" value="Chromosome"/>
</dbReference>
<dbReference type="PROSITE" id="PS00211">
    <property type="entry name" value="ABC_TRANSPORTER_1"/>
    <property type="match status" value="1"/>
</dbReference>
<comment type="similarity">
    <text evidence="2">Belongs to the ABC transporter superfamily.</text>
</comment>
<keyword evidence="10" id="KW-1185">Reference proteome</keyword>
<organism evidence="9 10">
    <name type="scientific">Archangium minus</name>
    <dbReference type="NCBI Taxonomy" id="83450"/>
    <lineage>
        <taxon>Bacteria</taxon>
        <taxon>Pseudomonadati</taxon>
        <taxon>Myxococcota</taxon>
        <taxon>Myxococcia</taxon>
        <taxon>Myxococcales</taxon>
        <taxon>Cystobacterineae</taxon>
        <taxon>Archangiaceae</taxon>
        <taxon>Archangium</taxon>
    </lineage>
</organism>
<feature type="domain" description="ABC transporter" evidence="8">
    <location>
        <begin position="2"/>
        <end position="222"/>
    </location>
</feature>
<dbReference type="PANTHER" id="PTHR43166:SF9">
    <property type="entry name" value="GLUTAMATE_ASPARTATE IMPORT ATP-BINDING PROTEIN GLTL"/>
    <property type="match status" value="1"/>
</dbReference>
<keyword evidence="7" id="KW-0472">Membrane</keyword>
<evidence type="ECO:0000256" key="7">
    <source>
        <dbReference type="ARBA" id="ARBA00023136"/>
    </source>
</evidence>
<evidence type="ECO:0000256" key="6">
    <source>
        <dbReference type="ARBA" id="ARBA00022840"/>
    </source>
</evidence>
<evidence type="ECO:0000313" key="10">
    <source>
        <dbReference type="Proteomes" id="UP001611383"/>
    </source>
</evidence>
<dbReference type="PROSITE" id="PS50893">
    <property type="entry name" value="ABC_TRANSPORTER_2"/>
    <property type="match status" value="1"/>
</dbReference>
<dbReference type="InterPro" id="IPR050086">
    <property type="entry name" value="MetN_ABC_transporter-like"/>
</dbReference>
<dbReference type="RefSeq" id="WP_395814422.1">
    <property type="nucleotide sequence ID" value="NZ_CP043494.1"/>
</dbReference>
<reference evidence="9 10" key="1">
    <citation type="submission" date="2019-08" db="EMBL/GenBank/DDBJ databases">
        <title>Archangium and Cystobacter genomes.</title>
        <authorList>
            <person name="Chen I.-C.K."/>
            <person name="Wielgoss S."/>
        </authorList>
    </citation>
    <scope>NUCLEOTIDE SEQUENCE [LARGE SCALE GENOMIC DNA]</scope>
    <source>
        <strain evidence="9 10">Cbm 6</strain>
    </source>
</reference>
<keyword evidence="3" id="KW-0813">Transport</keyword>
<name>A0ABY9WI42_9BACT</name>
<evidence type="ECO:0000256" key="2">
    <source>
        <dbReference type="ARBA" id="ARBA00005417"/>
    </source>
</evidence>
<dbReference type="Pfam" id="PF00005">
    <property type="entry name" value="ABC_tran"/>
    <property type="match status" value="1"/>
</dbReference>
<gene>
    <name evidence="9" type="ORF">F0U60_04600</name>
</gene>
<keyword evidence="6 9" id="KW-0067">ATP-binding</keyword>
<dbReference type="InterPro" id="IPR003593">
    <property type="entry name" value="AAA+_ATPase"/>
</dbReference>
<evidence type="ECO:0000256" key="4">
    <source>
        <dbReference type="ARBA" id="ARBA00022475"/>
    </source>
</evidence>
<dbReference type="GO" id="GO:0005524">
    <property type="term" value="F:ATP binding"/>
    <property type="evidence" value="ECO:0007669"/>
    <property type="project" value="UniProtKB-KW"/>
</dbReference>
<dbReference type="SMART" id="SM00382">
    <property type="entry name" value="AAA"/>
    <property type="match status" value="1"/>
</dbReference>
<dbReference type="InterPro" id="IPR027417">
    <property type="entry name" value="P-loop_NTPase"/>
</dbReference>
<dbReference type="SUPFAM" id="SSF52540">
    <property type="entry name" value="P-loop containing nucleoside triphosphate hydrolases"/>
    <property type="match status" value="1"/>
</dbReference>
<keyword evidence="4" id="KW-1003">Cell membrane</keyword>